<keyword evidence="2" id="KW-1185">Reference proteome</keyword>
<organism evidence="1 2">
    <name type="scientific">Mycena rosella</name>
    <name type="common">Pink bonnet</name>
    <name type="synonym">Agaricus rosellus</name>
    <dbReference type="NCBI Taxonomy" id="1033263"/>
    <lineage>
        <taxon>Eukaryota</taxon>
        <taxon>Fungi</taxon>
        <taxon>Dikarya</taxon>
        <taxon>Basidiomycota</taxon>
        <taxon>Agaricomycotina</taxon>
        <taxon>Agaricomycetes</taxon>
        <taxon>Agaricomycetidae</taxon>
        <taxon>Agaricales</taxon>
        <taxon>Marasmiineae</taxon>
        <taxon>Mycenaceae</taxon>
        <taxon>Mycena</taxon>
    </lineage>
</organism>
<dbReference type="AlphaFoldDB" id="A0AAD7CPE0"/>
<evidence type="ECO:0000313" key="2">
    <source>
        <dbReference type="Proteomes" id="UP001221757"/>
    </source>
</evidence>
<dbReference type="Proteomes" id="UP001221757">
    <property type="component" value="Unassembled WGS sequence"/>
</dbReference>
<comment type="caution">
    <text evidence="1">The sequence shown here is derived from an EMBL/GenBank/DDBJ whole genome shotgun (WGS) entry which is preliminary data.</text>
</comment>
<sequence length="308" mass="35217">MSERIFTSAAPAHGINERPLLELLSRYARRWKVIYLWIDPEAVQFLTGARGNLPLLERLELHASIEREPQNELRIFEGAPRLTDAILVGRPCEFLALPWGQLLDVRFDNGTYGHFYGGFDILPLLSTDARHVFEITVASIHLPVVLQSASTISSLTIAVNASSYLARMQTVMETSERPLLLWMHNHFLHFASRSSLYASIAALEIEAGIQSDELLQCLGLLTSLERLDISDCEDYEAFISLMQFCDDSLWELLISRCMSPGWEEDPFEIQIFWLSRREREFSLQFTRRLEALKDEGLLLEIDAIMIKA</sequence>
<protein>
    <submittedName>
        <fullName evidence="1">Uncharacterized protein</fullName>
    </submittedName>
</protein>
<proteinExistence type="predicted"/>
<gene>
    <name evidence="1" type="ORF">B0H17DRAFT_1213847</name>
</gene>
<name>A0AAD7CPE0_MYCRO</name>
<reference evidence="1" key="1">
    <citation type="submission" date="2023-03" db="EMBL/GenBank/DDBJ databases">
        <title>Massive genome expansion in bonnet fungi (Mycena s.s.) driven by repeated elements and novel gene families across ecological guilds.</title>
        <authorList>
            <consortium name="Lawrence Berkeley National Laboratory"/>
            <person name="Harder C.B."/>
            <person name="Miyauchi S."/>
            <person name="Viragh M."/>
            <person name="Kuo A."/>
            <person name="Thoen E."/>
            <person name="Andreopoulos B."/>
            <person name="Lu D."/>
            <person name="Skrede I."/>
            <person name="Drula E."/>
            <person name="Henrissat B."/>
            <person name="Morin E."/>
            <person name="Kohler A."/>
            <person name="Barry K."/>
            <person name="LaButti K."/>
            <person name="Morin E."/>
            <person name="Salamov A."/>
            <person name="Lipzen A."/>
            <person name="Mereny Z."/>
            <person name="Hegedus B."/>
            <person name="Baldrian P."/>
            <person name="Stursova M."/>
            <person name="Weitz H."/>
            <person name="Taylor A."/>
            <person name="Grigoriev I.V."/>
            <person name="Nagy L.G."/>
            <person name="Martin F."/>
            <person name="Kauserud H."/>
        </authorList>
    </citation>
    <scope>NUCLEOTIDE SEQUENCE</scope>
    <source>
        <strain evidence="1">CBHHK067</strain>
    </source>
</reference>
<evidence type="ECO:0000313" key="1">
    <source>
        <dbReference type="EMBL" id="KAJ7656188.1"/>
    </source>
</evidence>
<dbReference type="EMBL" id="JARKIE010000303">
    <property type="protein sequence ID" value="KAJ7656188.1"/>
    <property type="molecule type" value="Genomic_DNA"/>
</dbReference>
<accession>A0AAD7CPE0</accession>